<dbReference type="Gene3D" id="3.30.530.20">
    <property type="match status" value="1"/>
</dbReference>
<dbReference type="FunFam" id="3.30.530.20:FF:000028">
    <property type="entry name" value="Phosphatidylinositol transfer protein 5"/>
    <property type="match status" value="1"/>
</dbReference>
<evidence type="ECO:0000313" key="4">
    <source>
        <dbReference type="Proteomes" id="UP000332933"/>
    </source>
</evidence>
<accession>A0A485K4R2</accession>
<dbReference type="Proteomes" id="UP000332933">
    <property type="component" value="Unassembled WGS sequence"/>
</dbReference>
<evidence type="ECO:0000313" key="2">
    <source>
        <dbReference type="EMBL" id="KAF0719699.1"/>
    </source>
</evidence>
<organism evidence="3 4">
    <name type="scientific">Aphanomyces stellatus</name>
    <dbReference type="NCBI Taxonomy" id="120398"/>
    <lineage>
        <taxon>Eukaryota</taxon>
        <taxon>Sar</taxon>
        <taxon>Stramenopiles</taxon>
        <taxon>Oomycota</taxon>
        <taxon>Saprolegniomycetes</taxon>
        <taxon>Saprolegniales</taxon>
        <taxon>Verrucalvaceae</taxon>
        <taxon>Aphanomyces</taxon>
    </lineage>
</organism>
<dbReference type="PANTHER" id="PTHR10658:SF11">
    <property type="entry name" value="VIBRATOR, ISOFORM B"/>
    <property type="match status" value="1"/>
</dbReference>
<dbReference type="InterPro" id="IPR023393">
    <property type="entry name" value="START-like_dom_sf"/>
</dbReference>
<dbReference type="GO" id="GO:0071944">
    <property type="term" value="C:cell periphery"/>
    <property type="evidence" value="ECO:0007669"/>
    <property type="project" value="UniProtKB-ARBA"/>
</dbReference>
<dbReference type="InterPro" id="IPR001666">
    <property type="entry name" value="PI_transfer"/>
</dbReference>
<protein>
    <submittedName>
        <fullName evidence="3">Aste57867_865 protein</fullName>
    </submittedName>
</protein>
<sequence>MRLSVTESKTQNACTAPPRHTEIIPQSFHHHHHPSPVMLVHEFQIPLNMDVPEFQIAELFMVMDSKNDTSRGAQSIEVLKNEPYDNTEGQLGDVSPISNCKIPLNKGQYTLKKYLLADLPPYLAVLFPKGSLTLIEEAWNAYPHCYTYITSSYFLKHKFYISCDSIHLPGACTEANAFALAADELKRRSVEVIRIENDLHPAAATDVHPTTYKCTKTGRGPLAPGWETRASPVMTCYKLLRVQFDYLGFQGKMENVIREQHLKVFHTSSRKATCMSDRWYGLTVDDIRDMEAEQASAAEAAV</sequence>
<dbReference type="EMBL" id="VJMH01000053">
    <property type="protein sequence ID" value="KAF0719699.1"/>
    <property type="molecule type" value="Genomic_DNA"/>
</dbReference>
<reference evidence="3 4" key="1">
    <citation type="submission" date="2019-03" db="EMBL/GenBank/DDBJ databases">
        <authorList>
            <person name="Gaulin E."/>
            <person name="Dumas B."/>
        </authorList>
    </citation>
    <scope>NUCLEOTIDE SEQUENCE [LARGE SCALE GENOMIC DNA]</scope>
    <source>
        <strain evidence="3">CBS 568.67</strain>
    </source>
</reference>
<dbReference type="InterPro" id="IPR055261">
    <property type="entry name" value="PI_transfer_N"/>
</dbReference>
<dbReference type="SUPFAM" id="SSF55961">
    <property type="entry name" value="Bet v1-like"/>
    <property type="match status" value="1"/>
</dbReference>
<feature type="domain" description="Phosphatidylinositol transfer protein N-terminal" evidence="1">
    <location>
        <begin position="38"/>
        <end position="294"/>
    </location>
</feature>
<dbReference type="Pfam" id="PF02121">
    <property type="entry name" value="IP_trans"/>
    <property type="match status" value="1"/>
</dbReference>
<dbReference type="AlphaFoldDB" id="A0A485K4R2"/>
<dbReference type="OrthoDB" id="18453at2759"/>
<evidence type="ECO:0000313" key="3">
    <source>
        <dbReference type="EMBL" id="VFT78089.1"/>
    </source>
</evidence>
<proteinExistence type="predicted"/>
<name>A0A485K4R2_9STRA</name>
<keyword evidence="4" id="KW-1185">Reference proteome</keyword>
<dbReference type="GO" id="GO:0005737">
    <property type="term" value="C:cytoplasm"/>
    <property type="evidence" value="ECO:0007669"/>
    <property type="project" value="UniProtKB-ARBA"/>
</dbReference>
<reference evidence="2" key="2">
    <citation type="submission" date="2019-06" db="EMBL/GenBank/DDBJ databases">
        <title>Genomics analysis of Aphanomyces spp. identifies a new class of oomycete effector associated with host adaptation.</title>
        <authorList>
            <person name="Gaulin E."/>
        </authorList>
    </citation>
    <scope>NUCLEOTIDE SEQUENCE</scope>
    <source>
        <strain evidence="2">CBS 578.67</strain>
    </source>
</reference>
<gene>
    <name evidence="3" type="primary">Aste57867_865</name>
    <name evidence="2" type="ORF">As57867_000864</name>
    <name evidence="3" type="ORF">ASTE57867_865</name>
</gene>
<dbReference type="EMBL" id="CAADRA010000053">
    <property type="protein sequence ID" value="VFT78089.1"/>
    <property type="molecule type" value="Genomic_DNA"/>
</dbReference>
<dbReference type="GO" id="GO:0008526">
    <property type="term" value="F:phosphatidylinositol transfer activity"/>
    <property type="evidence" value="ECO:0007669"/>
    <property type="project" value="UniProtKB-ARBA"/>
</dbReference>
<dbReference type="PANTHER" id="PTHR10658">
    <property type="entry name" value="PHOSPHATIDYLINOSITOL TRANSFER PROTEIN"/>
    <property type="match status" value="1"/>
</dbReference>
<evidence type="ECO:0000259" key="1">
    <source>
        <dbReference type="Pfam" id="PF02121"/>
    </source>
</evidence>
<dbReference type="PRINTS" id="PR00391">
    <property type="entry name" value="PITRANSFER"/>
</dbReference>